<accession>A0A1M5BWM4</accession>
<organism evidence="1 2">
    <name type="scientific">Desulfacinum infernum DSM 9756</name>
    <dbReference type="NCBI Taxonomy" id="1121391"/>
    <lineage>
        <taxon>Bacteria</taxon>
        <taxon>Pseudomonadati</taxon>
        <taxon>Thermodesulfobacteriota</taxon>
        <taxon>Syntrophobacteria</taxon>
        <taxon>Syntrophobacterales</taxon>
        <taxon>Syntrophobacteraceae</taxon>
        <taxon>Desulfacinum</taxon>
    </lineage>
</organism>
<dbReference type="OrthoDB" id="5517342at2"/>
<name>A0A1M5BWM4_9BACT</name>
<dbReference type="STRING" id="1121391.SAMN02745206_02052"/>
<evidence type="ECO:0000313" key="1">
    <source>
        <dbReference type="EMBL" id="SHF46993.1"/>
    </source>
</evidence>
<gene>
    <name evidence="1" type="ORF">SAMN02745206_02052</name>
</gene>
<reference evidence="2" key="1">
    <citation type="submission" date="2016-11" db="EMBL/GenBank/DDBJ databases">
        <authorList>
            <person name="Varghese N."/>
            <person name="Submissions S."/>
        </authorList>
    </citation>
    <scope>NUCLEOTIDE SEQUENCE [LARGE SCALE GENOMIC DNA]</scope>
    <source>
        <strain evidence="2">DSM 9756</strain>
    </source>
</reference>
<dbReference type="AlphaFoldDB" id="A0A1M5BWM4"/>
<dbReference type="RefSeq" id="WP_073038992.1">
    <property type="nucleotide sequence ID" value="NZ_FQVB01000018.1"/>
</dbReference>
<dbReference type="Proteomes" id="UP000184076">
    <property type="component" value="Unassembled WGS sequence"/>
</dbReference>
<dbReference type="EMBL" id="FQVB01000018">
    <property type="protein sequence ID" value="SHF46993.1"/>
    <property type="molecule type" value="Genomic_DNA"/>
</dbReference>
<protein>
    <submittedName>
        <fullName evidence="1">Uncharacterized protein</fullName>
    </submittedName>
</protein>
<proteinExistence type="predicted"/>
<sequence>MPDWVPFAEGTYIIERAYLITPLERAVELTDGYLEVVKDPLGDRVMHGRAFVRNAAMVSLLEDEETFDLLLDLGEGFRYRLVQPVLQAGKVFEPATRSLIHFSPTGPLQVLADEDFERLRARLQTAAA</sequence>
<evidence type="ECO:0000313" key="2">
    <source>
        <dbReference type="Proteomes" id="UP000184076"/>
    </source>
</evidence>
<keyword evidence="2" id="KW-1185">Reference proteome</keyword>